<feature type="transmembrane region" description="Helical" evidence="5">
    <location>
        <begin position="74"/>
        <end position="91"/>
    </location>
</feature>
<dbReference type="Pfam" id="PF00015">
    <property type="entry name" value="MCPsignal"/>
    <property type="match status" value="1"/>
</dbReference>
<evidence type="ECO:0000313" key="8">
    <source>
        <dbReference type="Proteomes" id="UP000605259"/>
    </source>
</evidence>
<reference evidence="7" key="2">
    <citation type="submission" date="2020-09" db="EMBL/GenBank/DDBJ databases">
        <authorList>
            <person name="Sun Q."/>
            <person name="Zhou Y."/>
        </authorList>
    </citation>
    <scope>NUCLEOTIDE SEQUENCE</scope>
    <source>
        <strain evidence="7">CGMCC 1.12698</strain>
    </source>
</reference>
<accession>A0A917AR94</accession>
<dbReference type="GO" id="GO:0004888">
    <property type="term" value="F:transmembrane signaling receptor activity"/>
    <property type="evidence" value="ECO:0007669"/>
    <property type="project" value="TreeGrafter"/>
</dbReference>
<keyword evidence="5" id="KW-0472">Membrane</keyword>
<keyword evidence="5" id="KW-1133">Transmembrane helix</keyword>
<dbReference type="InterPro" id="IPR004089">
    <property type="entry name" value="MCPsignal_dom"/>
</dbReference>
<dbReference type="InterPro" id="IPR025278">
    <property type="entry name" value="DUF4077"/>
</dbReference>
<feature type="transmembrane region" description="Helical" evidence="5">
    <location>
        <begin position="21"/>
        <end position="42"/>
    </location>
</feature>
<keyword evidence="4" id="KW-0175">Coiled coil</keyword>
<evidence type="ECO:0000256" key="4">
    <source>
        <dbReference type="SAM" id="Coils"/>
    </source>
</evidence>
<feature type="coiled-coil region" evidence="4">
    <location>
        <begin position="382"/>
        <end position="409"/>
    </location>
</feature>
<reference evidence="7" key="1">
    <citation type="journal article" date="2014" name="Int. J. Syst. Evol. Microbiol.">
        <title>Complete genome sequence of Corynebacterium casei LMG S-19264T (=DSM 44701T), isolated from a smear-ripened cheese.</title>
        <authorList>
            <consortium name="US DOE Joint Genome Institute (JGI-PGF)"/>
            <person name="Walter F."/>
            <person name="Albersmeier A."/>
            <person name="Kalinowski J."/>
            <person name="Ruckert C."/>
        </authorList>
    </citation>
    <scope>NUCLEOTIDE SEQUENCE</scope>
    <source>
        <strain evidence="7">CGMCC 1.12698</strain>
    </source>
</reference>
<dbReference type="Proteomes" id="UP000605259">
    <property type="component" value="Unassembled WGS sequence"/>
</dbReference>
<feature type="transmembrane region" description="Helical" evidence="5">
    <location>
        <begin position="48"/>
        <end position="67"/>
    </location>
</feature>
<proteinExistence type="inferred from homology"/>
<comment type="caution">
    <text evidence="7">The sequence shown here is derived from an EMBL/GenBank/DDBJ whole genome shotgun (WGS) entry which is preliminary data.</text>
</comment>
<gene>
    <name evidence="7" type="primary">mcpA</name>
    <name evidence="7" type="ORF">GCM10007140_17390</name>
</gene>
<evidence type="ECO:0000259" key="6">
    <source>
        <dbReference type="PROSITE" id="PS50111"/>
    </source>
</evidence>
<sequence>MNWLRQKCFTNLDQESQKNNLLLFICICSFMLGVAAISYYGYAFTMTALPFWLCGLSVFGAGFALQFVPKAVHIYKYIMTFLTLLMSYIMIQTFNETPAMFHMVYFTIAISLIYLNGRLTFMLGGFSSILAFILCLNWPEQFFAYTDGTEAVNFAVLQLMITTAMWGVTKIGKNLLAHLNNEKEAVMKKAEELEASQKLIEETVMTLNQHFGHLKLNITTSSASMYEINSAFQEVASGTQSQAEMMSRSVEVLNNMETNMAQIISQIHNASANVDESLEASKVSVDTLHNFEKNMGRLNDIMSQSAHTFKEIQEHSKKINEIVDIITNISKQTSLLALNANIEAARAGEHGKGFAVVANEVLKLADESNRSASRIQSILKEFANQTSKVEEQTKNSERVQEECNEMLTNVLANVNNLGSFIQTINRLMAEIAQHQENFQRRTSDIVQDVTHASSVIQQTSAATEEVLASVEEENRRNETSVATLDTVATQVNRLEVLLEK</sequence>
<dbReference type="SMART" id="SM00283">
    <property type="entry name" value="MA"/>
    <property type="match status" value="1"/>
</dbReference>
<dbReference type="GO" id="GO:0006935">
    <property type="term" value="P:chemotaxis"/>
    <property type="evidence" value="ECO:0007669"/>
    <property type="project" value="UniProtKB-KW"/>
</dbReference>
<protein>
    <submittedName>
        <fullName evidence="7">Methyl-accepting chemotaxis protein</fullName>
    </submittedName>
</protein>
<dbReference type="GO" id="GO:0005886">
    <property type="term" value="C:plasma membrane"/>
    <property type="evidence" value="ECO:0007669"/>
    <property type="project" value="TreeGrafter"/>
</dbReference>
<dbReference type="PROSITE" id="PS50111">
    <property type="entry name" value="CHEMOTAXIS_TRANSDUC_2"/>
    <property type="match status" value="1"/>
</dbReference>
<feature type="transmembrane region" description="Helical" evidence="5">
    <location>
        <begin position="121"/>
        <end position="139"/>
    </location>
</feature>
<dbReference type="EMBL" id="BMFK01000001">
    <property type="protein sequence ID" value="GGE67836.1"/>
    <property type="molecule type" value="Genomic_DNA"/>
</dbReference>
<name>A0A917AR94_9BACI</name>
<dbReference type="GO" id="GO:0007165">
    <property type="term" value="P:signal transduction"/>
    <property type="evidence" value="ECO:0007669"/>
    <property type="project" value="UniProtKB-KW"/>
</dbReference>
<evidence type="ECO:0000256" key="5">
    <source>
        <dbReference type="SAM" id="Phobius"/>
    </source>
</evidence>
<feature type="transmembrane region" description="Helical" evidence="5">
    <location>
        <begin position="97"/>
        <end position="114"/>
    </location>
</feature>
<keyword evidence="3" id="KW-0807">Transducer</keyword>
<organism evidence="7 8">
    <name type="scientific">Priestia taiwanensis</name>
    <dbReference type="NCBI Taxonomy" id="1347902"/>
    <lineage>
        <taxon>Bacteria</taxon>
        <taxon>Bacillati</taxon>
        <taxon>Bacillota</taxon>
        <taxon>Bacilli</taxon>
        <taxon>Bacillales</taxon>
        <taxon>Bacillaceae</taxon>
        <taxon>Priestia</taxon>
    </lineage>
</organism>
<comment type="similarity">
    <text evidence="2">Belongs to the methyl-accepting chemotaxis (MCP) protein family.</text>
</comment>
<keyword evidence="1" id="KW-0145">Chemotaxis</keyword>
<evidence type="ECO:0000256" key="3">
    <source>
        <dbReference type="PROSITE-ProRule" id="PRU00284"/>
    </source>
</evidence>
<dbReference type="Gene3D" id="1.10.287.950">
    <property type="entry name" value="Methyl-accepting chemotaxis protein"/>
    <property type="match status" value="1"/>
</dbReference>
<evidence type="ECO:0000256" key="2">
    <source>
        <dbReference type="ARBA" id="ARBA00029447"/>
    </source>
</evidence>
<dbReference type="RefSeq" id="WP_188387969.1">
    <property type="nucleotide sequence ID" value="NZ_BMFK01000001.1"/>
</dbReference>
<dbReference type="Pfam" id="PF13295">
    <property type="entry name" value="DUF4077"/>
    <property type="match status" value="1"/>
</dbReference>
<dbReference type="PANTHER" id="PTHR43531">
    <property type="entry name" value="PROTEIN ICFG"/>
    <property type="match status" value="1"/>
</dbReference>
<keyword evidence="5" id="KW-0812">Transmembrane</keyword>
<dbReference type="InterPro" id="IPR051310">
    <property type="entry name" value="MCP_chemotaxis"/>
</dbReference>
<dbReference type="AlphaFoldDB" id="A0A917AR94"/>
<evidence type="ECO:0000313" key="7">
    <source>
        <dbReference type="EMBL" id="GGE67836.1"/>
    </source>
</evidence>
<feature type="coiled-coil region" evidence="4">
    <location>
        <begin position="176"/>
        <end position="203"/>
    </location>
</feature>
<feature type="domain" description="Methyl-accepting transducer" evidence="6">
    <location>
        <begin position="217"/>
        <end position="474"/>
    </location>
</feature>
<evidence type="ECO:0000256" key="1">
    <source>
        <dbReference type="ARBA" id="ARBA00022500"/>
    </source>
</evidence>
<dbReference type="PANTHER" id="PTHR43531:SF11">
    <property type="entry name" value="METHYL-ACCEPTING CHEMOTAXIS PROTEIN 3"/>
    <property type="match status" value="1"/>
</dbReference>
<dbReference type="SUPFAM" id="SSF58104">
    <property type="entry name" value="Methyl-accepting chemotaxis protein (MCP) signaling domain"/>
    <property type="match status" value="1"/>
</dbReference>
<keyword evidence="8" id="KW-1185">Reference proteome</keyword>